<dbReference type="RefSeq" id="WP_006980666.1">
    <property type="nucleotide sequence ID" value="NZ_ABVL01000009.1"/>
</dbReference>
<dbReference type="PROSITE" id="PS50110">
    <property type="entry name" value="RESPONSE_REGULATORY"/>
    <property type="match status" value="1"/>
</dbReference>
<dbReference type="Gene3D" id="3.40.50.2300">
    <property type="match status" value="1"/>
</dbReference>
<organism evidence="5 6">
    <name type="scientific">Chthoniobacter flavus Ellin428</name>
    <dbReference type="NCBI Taxonomy" id="497964"/>
    <lineage>
        <taxon>Bacteria</taxon>
        <taxon>Pseudomonadati</taxon>
        <taxon>Verrucomicrobiota</taxon>
        <taxon>Spartobacteria</taxon>
        <taxon>Chthoniobacterales</taxon>
        <taxon>Chthoniobacteraceae</taxon>
        <taxon>Chthoniobacter</taxon>
    </lineage>
</organism>
<dbReference type="SMART" id="SM00448">
    <property type="entry name" value="REC"/>
    <property type="match status" value="1"/>
</dbReference>
<dbReference type="InParanoid" id="B4D353"/>
<keyword evidence="2" id="KW-0902">Two-component regulatory system</keyword>
<feature type="domain" description="Response regulatory" evidence="4">
    <location>
        <begin position="4"/>
        <end position="120"/>
    </location>
</feature>
<dbReference type="Proteomes" id="UP000005824">
    <property type="component" value="Unassembled WGS sequence"/>
</dbReference>
<evidence type="ECO:0000259" key="4">
    <source>
        <dbReference type="PROSITE" id="PS50110"/>
    </source>
</evidence>
<dbReference type="InterPro" id="IPR001789">
    <property type="entry name" value="Sig_transdc_resp-reg_receiver"/>
</dbReference>
<accession>B4D353</accession>
<feature type="modified residue" description="4-aspartylphosphate" evidence="3">
    <location>
        <position position="53"/>
    </location>
</feature>
<dbReference type="AlphaFoldDB" id="B4D353"/>
<dbReference type="Pfam" id="PF00072">
    <property type="entry name" value="Response_reg"/>
    <property type="match status" value="1"/>
</dbReference>
<evidence type="ECO:0000256" key="1">
    <source>
        <dbReference type="ARBA" id="ARBA00022553"/>
    </source>
</evidence>
<evidence type="ECO:0000313" key="5">
    <source>
        <dbReference type="EMBL" id="EDY19164.1"/>
    </source>
</evidence>
<dbReference type="SUPFAM" id="SSF52172">
    <property type="entry name" value="CheY-like"/>
    <property type="match status" value="1"/>
</dbReference>
<dbReference type="PANTHER" id="PTHR45339">
    <property type="entry name" value="HYBRID SIGNAL TRANSDUCTION HISTIDINE KINASE J"/>
    <property type="match status" value="1"/>
</dbReference>
<dbReference type="InterPro" id="IPR011006">
    <property type="entry name" value="CheY-like_superfamily"/>
</dbReference>
<protein>
    <submittedName>
        <fullName evidence="5">Response regulator receiver protein</fullName>
    </submittedName>
</protein>
<keyword evidence="1 3" id="KW-0597">Phosphoprotein</keyword>
<proteinExistence type="predicted"/>
<evidence type="ECO:0000313" key="6">
    <source>
        <dbReference type="Proteomes" id="UP000005824"/>
    </source>
</evidence>
<dbReference type="EMBL" id="ABVL01000009">
    <property type="protein sequence ID" value="EDY19164.1"/>
    <property type="molecule type" value="Genomic_DNA"/>
</dbReference>
<comment type="caution">
    <text evidence="5">The sequence shown here is derived from an EMBL/GenBank/DDBJ whole genome shotgun (WGS) entry which is preliminary data.</text>
</comment>
<dbReference type="PANTHER" id="PTHR45339:SF1">
    <property type="entry name" value="HYBRID SIGNAL TRANSDUCTION HISTIDINE KINASE J"/>
    <property type="match status" value="1"/>
</dbReference>
<dbReference type="GO" id="GO:0000160">
    <property type="term" value="P:phosphorelay signal transduction system"/>
    <property type="evidence" value="ECO:0007669"/>
    <property type="project" value="UniProtKB-KW"/>
</dbReference>
<name>B4D353_9BACT</name>
<evidence type="ECO:0000256" key="3">
    <source>
        <dbReference type="PROSITE-ProRule" id="PRU00169"/>
    </source>
</evidence>
<reference evidence="5 6" key="1">
    <citation type="journal article" date="2011" name="J. Bacteriol.">
        <title>Genome sequence of Chthoniobacter flavus Ellin428, an aerobic heterotrophic soil bacterium.</title>
        <authorList>
            <person name="Kant R."/>
            <person name="van Passel M.W."/>
            <person name="Palva A."/>
            <person name="Lucas S."/>
            <person name="Lapidus A."/>
            <person name="Glavina Del Rio T."/>
            <person name="Dalin E."/>
            <person name="Tice H."/>
            <person name="Bruce D."/>
            <person name="Goodwin L."/>
            <person name="Pitluck S."/>
            <person name="Larimer F.W."/>
            <person name="Land M.L."/>
            <person name="Hauser L."/>
            <person name="Sangwan P."/>
            <person name="de Vos W.M."/>
            <person name="Janssen P.H."/>
            <person name="Smidt H."/>
        </authorList>
    </citation>
    <scope>NUCLEOTIDE SEQUENCE [LARGE SCALE GENOMIC DNA]</scope>
    <source>
        <strain evidence="5 6">Ellin428</strain>
    </source>
</reference>
<evidence type="ECO:0000256" key="2">
    <source>
        <dbReference type="ARBA" id="ARBA00023012"/>
    </source>
</evidence>
<dbReference type="eggNOG" id="COG0745">
    <property type="taxonomic scope" value="Bacteria"/>
</dbReference>
<gene>
    <name evidence="5" type="ORF">CfE428DRAFT_3341</name>
</gene>
<sequence>MSAKILLAEDNAANRYLETFLLEKAGYTVIHAQNGAEALRLALADQPDLVLMDLQMPEMDGYESARRIHAEPRLAETPIVAVTSFAMTRDREKALQFGFAGYIEKPIRPQTFAAEISQFLTGKAGSS</sequence>
<dbReference type="STRING" id="497964.CfE428DRAFT_3341"/>
<keyword evidence="6" id="KW-1185">Reference proteome</keyword>